<gene>
    <name evidence="4" type="ORF">BSAL_31875</name>
</gene>
<dbReference type="PANTHER" id="PTHR46388:SF2">
    <property type="entry name" value="NHL REPEAT-CONTAINING PROTEIN 2"/>
    <property type="match status" value="1"/>
</dbReference>
<dbReference type="Gene3D" id="2.120.10.30">
    <property type="entry name" value="TolB, C-terminal domain"/>
    <property type="match status" value="2"/>
</dbReference>
<organism evidence="4 5">
    <name type="scientific">Bodo saltans</name>
    <name type="common">Flagellated protozoan</name>
    <dbReference type="NCBI Taxonomy" id="75058"/>
    <lineage>
        <taxon>Eukaryota</taxon>
        <taxon>Discoba</taxon>
        <taxon>Euglenozoa</taxon>
        <taxon>Kinetoplastea</taxon>
        <taxon>Metakinetoplastina</taxon>
        <taxon>Eubodonida</taxon>
        <taxon>Bodonidae</taxon>
        <taxon>Bodo</taxon>
    </lineage>
</organism>
<feature type="chain" id="PRO_5006622419" evidence="3">
    <location>
        <begin position="26"/>
        <end position="1162"/>
    </location>
</feature>
<keyword evidence="2" id="KW-1133">Transmembrane helix</keyword>
<feature type="compositionally biased region" description="Polar residues" evidence="1">
    <location>
        <begin position="428"/>
        <end position="443"/>
    </location>
</feature>
<reference evidence="5" key="1">
    <citation type="submission" date="2015-09" db="EMBL/GenBank/DDBJ databases">
        <authorList>
            <consortium name="Pathogen Informatics"/>
        </authorList>
    </citation>
    <scope>NUCLEOTIDE SEQUENCE [LARGE SCALE GENOMIC DNA]</scope>
    <source>
        <strain evidence="5">Lake Konstanz</strain>
    </source>
</reference>
<feature type="transmembrane region" description="Helical" evidence="2">
    <location>
        <begin position="1022"/>
        <end position="1046"/>
    </location>
</feature>
<feature type="transmembrane region" description="Helical" evidence="2">
    <location>
        <begin position="788"/>
        <end position="807"/>
    </location>
</feature>
<feature type="signal peptide" evidence="3">
    <location>
        <begin position="1"/>
        <end position="25"/>
    </location>
</feature>
<keyword evidence="2" id="KW-0812">Transmembrane</keyword>
<dbReference type="VEuPathDB" id="TriTrypDB:BSAL_31875"/>
<feature type="transmembrane region" description="Helical" evidence="2">
    <location>
        <begin position="989"/>
        <end position="1010"/>
    </location>
</feature>
<dbReference type="AlphaFoldDB" id="A0A0S4JIW0"/>
<feature type="transmembrane region" description="Helical" evidence="2">
    <location>
        <begin position="746"/>
        <end position="767"/>
    </location>
</feature>
<dbReference type="EMBL" id="CYKH01001918">
    <property type="protein sequence ID" value="CUG91400.1"/>
    <property type="molecule type" value="Genomic_DNA"/>
</dbReference>
<feature type="transmembrane region" description="Helical" evidence="2">
    <location>
        <begin position="819"/>
        <end position="840"/>
    </location>
</feature>
<feature type="transmembrane region" description="Helical" evidence="2">
    <location>
        <begin position="961"/>
        <end position="982"/>
    </location>
</feature>
<protein>
    <submittedName>
        <fullName evidence="4">Membrane-associated protein, putative</fullName>
    </submittedName>
</protein>
<proteinExistence type="predicted"/>
<evidence type="ECO:0000256" key="3">
    <source>
        <dbReference type="SAM" id="SignalP"/>
    </source>
</evidence>
<keyword evidence="5" id="KW-1185">Reference proteome</keyword>
<evidence type="ECO:0000313" key="4">
    <source>
        <dbReference type="EMBL" id="CUG91400.1"/>
    </source>
</evidence>
<evidence type="ECO:0000313" key="5">
    <source>
        <dbReference type="Proteomes" id="UP000051952"/>
    </source>
</evidence>
<keyword evidence="3" id="KW-0732">Signal</keyword>
<dbReference type="PANTHER" id="PTHR46388">
    <property type="entry name" value="NHL REPEAT-CONTAINING PROTEIN 2"/>
    <property type="match status" value="1"/>
</dbReference>
<dbReference type="SUPFAM" id="SSF101898">
    <property type="entry name" value="NHL repeat"/>
    <property type="match status" value="1"/>
</dbReference>
<dbReference type="Proteomes" id="UP000051952">
    <property type="component" value="Unassembled WGS sequence"/>
</dbReference>
<evidence type="ECO:0000256" key="1">
    <source>
        <dbReference type="SAM" id="MobiDB-lite"/>
    </source>
</evidence>
<sequence>MAPLLQQVLVTCAVALLLSHSSCDAAATSVPVVVSSVSRSTLSVSDIAFDKNLNLLYVSYAYCAVYRLPANSATPQLIAGNPTASGASDGIGSSARFTNPVGITCDAASNVAYICDFSNHRIRTLDLNSNSVSTLAGRTSGYGDGVGVAARFNYPEGIAHYSATANRATVLYVTDCHNFRVRKIIIATAVVTTLAAFSWRVYNLCISRDGTFLFVSSAATIAKINASSGTVLTLAGGSTAGYADGVGSNAKVYVATGIALNRDETALIVADYDGFLVRRVELSTNTVTTIAGATTGGLVDGPGLTTKFANLLGGKWFCNETMSLCGFLVADRYNNAIRFVAVELYTTPTSELSTEESLTASHLATEVTPSPSACASSSITASAAYTETHSNVLSSTITSSLTTSLSLLSASIVVSASAATITQSFSATLSSTGSGRTPSFTPKTLSAQSTTTLSSTRCVTRSASVSVSDTISSSIATKTPSTTRRTSSSSVTIFCALIPADGSTSVGTLQSFDTDLISHPLIDVVSAAPTQEAALATLNASNIVAESIGRAILFQNLPFGVNITISLGGTIRGGPVDGWRTDRVVISVLDGNSELPLSSASVVPFIVIFTKVVGRQQFLAIELQTPTATSRWLPSSVSTFRAVSLVITLVLECPTDASITDDVVVVIPCPGVEQALVAEVKAASRATQYSTLIAGPAGGGAVGRLTAVRSLVLCSGESVVTGILPLSIDACDATIDTVALEARRAIVGNLVCWVAACALMAAAVAAYSRLTSMSITASAEALGAPSPLLPLIVVTVPATVSSTFYLLHEAQCALDGVIAALGVLMCAFPVLVVGWVSYVVPRRLALVDNPHREAPQNASHIPRSLRRIVVVLFHRRARWRDVVEPPTSDDEEVRLYSKGESVPRNRDAVHCPPPSWRRFATVILIDYTVVWYACVDIAVLTVAGFLGAVGTLGSPSACRGSGIVITLLYFGQLVLCTIVRPFTTLFSHVYAVVTLSLTTLAVACQVGYLFGSVEEGANLHSLSHLLTAAAVCDLVVAGVSVLKSLLDAMEVIKTVRRHVLAIVLKCSAQAASNTYDVARNGGLEKVEEAQDVPDFEMIMNEAPPPLVTSADDDDADEFPLSSLDFSTDAAEEGDDATILTAVENTLRLKGKSDLVHFYESEH</sequence>
<evidence type="ECO:0000256" key="2">
    <source>
        <dbReference type="SAM" id="Phobius"/>
    </source>
</evidence>
<accession>A0A0S4JIW0</accession>
<keyword evidence="2" id="KW-0472">Membrane</keyword>
<name>A0A0S4JIW0_BODSA</name>
<feature type="transmembrane region" description="Helical" evidence="2">
    <location>
        <begin position="924"/>
        <end position="949"/>
    </location>
</feature>
<dbReference type="InterPro" id="IPR011042">
    <property type="entry name" value="6-blade_b-propeller_TolB-like"/>
</dbReference>
<dbReference type="OrthoDB" id="273823at2759"/>
<feature type="region of interest" description="Disordered" evidence="1">
    <location>
        <begin position="428"/>
        <end position="448"/>
    </location>
</feature>